<dbReference type="InterPro" id="IPR006056">
    <property type="entry name" value="RidA"/>
</dbReference>
<evidence type="ECO:0000313" key="2">
    <source>
        <dbReference type="EMBL" id="EHI56468.1"/>
    </source>
</evidence>
<accession>G5GFJ1</accession>
<comment type="similarity">
    <text evidence="1">Belongs to the RutC family.</text>
</comment>
<dbReference type="NCBIfam" id="TIGR00004">
    <property type="entry name" value="Rid family detoxifying hydrolase"/>
    <property type="match status" value="1"/>
</dbReference>
<protein>
    <submittedName>
        <fullName evidence="2">Endoribonuclease L-PSP</fullName>
    </submittedName>
</protein>
<dbReference type="PANTHER" id="PTHR11803:SF39">
    <property type="entry name" value="2-IMINOBUTANOATE_2-IMINOPROPANOATE DEAMINASE"/>
    <property type="match status" value="1"/>
</dbReference>
<dbReference type="PROSITE" id="PS01094">
    <property type="entry name" value="UPF0076"/>
    <property type="match status" value="1"/>
</dbReference>
<reference evidence="2 3" key="1">
    <citation type="submission" date="2011-08" db="EMBL/GenBank/DDBJ databases">
        <title>The Genome Sequence of Johnsonella ignava ATCC 51276.</title>
        <authorList>
            <consortium name="The Broad Institute Genome Sequencing Platform"/>
            <person name="Earl A."/>
            <person name="Ward D."/>
            <person name="Feldgarden M."/>
            <person name="Gevers D."/>
            <person name="Izard J."/>
            <person name="Blanton J.M."/>
            <person name="Baranova O.V."/>
            <person name="Dewhirst F.E."/>
            <person name="Young S.K."/>
            <person name="Zeng Q."/>
            <person name="Gargeya S."/>
            <person name="Fitzgerald M."/>
            <person name="Haas B."/>
            <person name="Abouelleil A."/>
            <person name="Alvarado L."/>
            <person name="Arachchi H.M."/>
            <person name="Berlin A."/>
            <person name="Brown A."/>
            <person name="Chapman S.B."/>
            <person name="Chen Z."/>
            <person name="Dunbar C."/>
            <person name="Freedman E."/>
            <person name="Gearin G."/>
            <person name="Gellesch M."/>
            <person name="Goldberg J."/>
            <person name="Griggs A."/>
            <person name="Gujja S."/>
            <person name="Heiman D."/>
            <person name="Howarth C."/>
            <person name="Larson L."/>
            <person name="Lui A."/>
            <person name="MacDonald P.J.P."/>
            <person name="Montmayeur A."/>
            <person name="Murphy C."/>
            <person name="Neiman D."/>
            <person name="Pearson M."/>
            <person name="Priest M."/>
            <person name="Roberts A."/>
            <person name="Saif S."/>
            <person name="Shea T."/>
            <person name="Shenoy N."/>
            <person name="Sisk P."/>
            <person name="Stolte C."/>
            <person name="Sykes S."/>
            <person name="Wortman J."/>
            <person name="Nusbaum C."/>
            <person name="Birren B."/>
        </authorList>
    </citation>
    <scope>NUCLEOTIDE SEQUENCE [LARGE SCALE GENOMIC DNA]</scope>
    <source>
        <strain evidence="2 3">ATCC 51276</strain>
    </source>
</reference>
<dbReference type="Pfam" id="PF01042">
    <property type="entry name" value="Ribonuc_L-PSP"/>
    <property type="match status" value="1"/>
</dbReference>
<dbReference type="InterPro" id="IPR006175">
    <property type="entry name" value="YjgF/YER057c/UK114"/>
</dbReference>
<dbReference type="RefSeq" id="WP_005539358.1">
    <property type="nucleotide sequence ID" value="NZ_JH378829.1"/>
</dbReference>
<dbReference type="SUPFAM" id="SSF55298">
    <property type="entry name" value="YjgF-like"/>
    <property type="match status" value="1"/>
</dbReference>
<sequence length="126" mass="13596">MKKEVITSNKAPAAIGPYSQAVKYGNLVLTSGVIPVDPKTGDIPETIEAQTELALNSLKGLVEDAGSSMANVIKTTVFIKNMDDFAKINEIYTKYFPQPCPSRSCVEVAKLPKGVMIEIEAICYIA</sequence>
<evidence type="ECO:0000256" key="1">
    <source>
        <dbReference type="ARBA" id="ARBA00010552"/>
    </source>
</evidence>
<evidence type="ECO:0000313" key="3">
    <source>
        <dbReference type="Proteomes" id="UP000003011"/>
    </source>
</evidence>
<dbReference type="FunFam" id="3.30.1330.40:FF:000001">
    <property type="entry name" value="L-PSP family endoribonuclease"/>
    <property type="match status" value="1"/>
</dbReference>
<keyword evidence="3" id="KW-1185">Reference proteome</keyword>
<dbReference type="CDD" id="cd00448">
    <property type="entry name" value="YjgF_YER057c_UK114_family"/>
    <property type="match status" value="1"/>
</dbReference>
<dbReference type="PATRIC" id="fig|679200.3.peg.352"/>
<dbReference type="eggNOG" id="COG0251">
    <property type="taxonomic scope" value="Bacteria"/>
</dbReference>
<dbReference type="GO" id="GO:0005829">
    <property type="term" value="C:cytosol"/>
    <property type="evidence" value="ECO:0007669"/>
    <property type="project" value="TreeGrafter"/>
</dbReference>
<gene>
    <name evidence="2" type="ORF">HMPREF9333_00330</name>
</gene>
<proteinExistence type="inferred from homology"/>
<organism evidence="2 3">
    <name type="scientific">Johnsonella ignava ATCC 51276</name>
    <dbReference type="NCBI Taxonomy" id="679200"/>
    <lineage>
        <taxon>Bacteria</taxon>
        <taxon>Bacillati</taxon>
        <taxon>Bacillota</taxon>
        <taxon>Clostridia</taxon>
        <taxon>Lachnospirales</taxon>
        <taxon>Lachnospiraceae</taxon>
        <taxon>Johnsonella</taxon>
    </lineage>
</organism>
<dbReference type="OrthoDB" id="9803101at2"/>
<dbReference type="HOGENOM" id="CLU_100715_7_1_9"/>
<dbReference type="AlphaFoldDB" id="G5GFJ1"/>
<dbReference type="InterPro" id="IPR019897">
    <property type="entry name" value="RidA_CS"/>
</dbReference>
<dbReference type="EMBL" id="ACZL01000007">
    <property type="protein sequence ID" value="EHI56468.1"/>
    <property type="molecule type" value="Genomic_DNA"/>
</dbReference>
<dbReference type="Gene3D" id="3.30.1330.40">
    <property type="entry name" value="RutC-like"/>
    <property type="match status" value="1"/>
</dbReference>
<dbReference type="GO" id="GO:0019239">
    <property type="term" value="F:deaminase activity"/>
    <property type="evidence" value="ECO:0007669"/>
    <property type="project" value="TreeGrafter"/>
</dbReference>
<dbReference type="PANTHER" id="PTHR11803">
    <property type="entry name" value="2-IMINOBUTANOATE/2-IMINOPROPANOATE DEAMINASE RIDA"/>
    <property type="match status" value="1"/>
</dbReference>
<dbReference type="InterPro" id="IPR035959">
    <property type="entry name" value="RutC-like_sf"/>
</dbReference>
<dbReference type="STRING" id="679200.HMPREF9333_00330"/>
<dbReference type="Proteomes" id="UP000003011">
    <property type="component" value="Unassembled WGS sequence"/>
</dbReference>
<name>G5GFJ1_9FIRM</name>
<comment type="caution">
    <text evidence="2">The sequence shown here is derived from an EMBL/GenBank/DDBJ whole genome shotgun (WGS) entry which is preliminary data.</text>
</comment>